<evidence type="ECO:0000313" key="2">
    <source>
        <dbReference type="EMBL" id="AEA13501.1"/>
    </source>
</evidence>
<proteinExistence type="predicted"/>
<reference key="2">
    <citation type="submission" date="2011-03" db="EMBL/GenBank/DDBJ databases">
        <title>Complete genome sequence of the thermoacidophilic crenarchaeon Thermoproteus uzoniensis 768-20.</title>
        <authorList>
            <person name="Mardanov A.V."/>
            <person name="Gumerov V.M."/>
            <person name="Beletsky A.V."/>
            <person name="Prokofeva M.I."/>
            <person name="Bonch-Osmolovskaya E.A."/>
            <person name="Ravin N.V."/>
            <person name="Skryabin K.G."/>
        </authorList>
    </citation>
    <scope>NUCLEOTIDE SEQUENCE</scope>
    <source>
        <strain>768-20</strain>
    </source>
</reference>
<dbReference type="InterPro" id="IPR007064">
    <property type="entry name" value="Nmd3_N"/>
</dbReference>
<sequence>MPTVICPICGRPAERLIEGMCESCYLERHPVLEIRKFNVVKCKYCGALYIRGRWIRPGREGEKALLERLLKDNVKVSGRILSVDVEIGNGKVAYRISGVGSPHELIKPREFSAHYIADVVLDVCLDCRRNIWGSERGLVRIRGFPDELDDNDFVKLEAILEHIAFEVRGKNLGSVISAERVGRSLEISTTEPKLARHIAHKIHEIAPSDYVESYKKIGRKKDRDIYHYTATIYIITVKNGDVLRRGSSYYLVLDVGRDGIYVVDISSGNRARIPLHRFTEVKTERVGRGVKGEVKNGEFVDVEGRRIMDAPGYRDGVAYYVEIGDRRYIVPI</sequence>
<dbReference type="OrthoDB" id="15051at2157"/>
<organism evidence="2 3">
    <name type="scientific">Thermoproteus uzoniensis (strain 768-20)</name>
    <dbReference type="NCBI Taxonomy" id="999630"/>
    <lineage>
        <taxon>Archaea</taxon>
        <taxon>Thermoproteota</taxon>
        <taxon>Thermoprotei</taxon>
        <taxon>Thermoproteales</taxon>
        <taxon>Thermoproteaceae</taxon>
        <taxon>Thermoproteus</taxon>
    </lineage>
</organism>
<name>F2L576_THEU7</name>
<dbReference type="EMBL" id="CP002590">
    <property type="protein sequence ID" value="AEA13501.1"/>
    <property type="molecule type" value="Genomic_DNA"/>
</dbReference>
<dbReference type="Pfam" id="PF04981">
    <property type="entry name" value="NMD3"/>
    <property type="match status" value="1"/>
</dbReference>
<reference evidence="2 3" key="1">
    <citation type="journal article" date="2011" name="J. Bacteriol.">
        <title>Complete genome sequence of the thermoacidophilic crenarchaeon Thermoproteus uzoniensis 768-20.</title>
        <authorList>
            <person name="Mardanov A.V."/>
            <person name="Gumerov V.M."/>
            <person name="Beletsky A.V."/>
            <person name="Prokofeva M.I."/>
            <person name="Bonch-Osmolovskaya E.A."/>
            <person name="Ravin N.V."/>
            <person name="Skryabin K.G."/>
        </authorList>
    </citation>
    <scope>NUCLEOTIDE SEQUENCE [LARGE SCALE GENOMIC DNA]</scope>
    <source>
        <strain evidence="2 3">768-20</strain>
    </source>
</reference>
<protein>
    <recommendedName>
        <fullName evidence="1">Nmd3 N-terminal domain-containing protein</fullName>
    </recommendedName>
</protein>
<dbReference type="GeneID" id="10361554"/>
<accession>F2L576</accession>
<dbReference type="KEGG" id="tuz:TUZN_2043"/>
<dbReference type="eggNOG" id="arCOG04149">
    <property type="taxonomic scope" value="Archaea"/>
</dbReference>
<feature type="domain" description="Nmd3 N-terminal" evidence="1">
    <location>
        <begin position="6"/>
        <end position="232"/>
    </location>
</feature>
<dbReference type="AlphaFoldDB" id="F2L576"/>
<evidence type="ECO:0000259" key="1">
    <source>
        <dbReference type="Pfam" id="PF04981"/>
    </source>
</evidence>
<dbReference type="STRING" id="999630.TUZN_2043"/>
<dbReference type="HOGENOM" id="CLU_065087_1_1_2"/>
<keyword evidence="3" id="KW-1185">Reference proteome</keyword>
<evidence type="ECO:0000313" key="3">
    <source>
        <dbReference type="Proteomes" id="UP000008138"/>
    </source>
</evidence>
<gene>
    <name evidence="2" type="ordered locus">TUZN_2043</name>
</gene>
<dbReference type="RefSeq" id="WP_013680836.1">
    <property type="nucleotide sequence ID" value="NC_015315.1"/>
</dbReference>
<dbReference type="Proteomes" id="UP000008138">
    <property type="component" value="Chromosome"/>
</dbReference>